<feature type="transmembrane region" description="Helical" evidence="10">
    <location>
        <begin position="146"/>
        <end position="172"/>
    </location>
</feature>
<dbReference type="Gene3D" id="1.10.3720.10">
    <property type="entry name" value="MetI-like"/>
    <property type="match status" value="1"/>
</dbReference>
<dbReference type="Pfam" id="PF00528">
    <property type="entry name" value="BPD_transp_1"/>
    <property type="match status" value="1"/>
</dbReference>
<evidence type="ECO:0000256" key="1">
    <source>
        <dbReference type="ARBA" id="ARBA00002949"/>
    </source>
</evidence>
<comment type="similarity">
    <text evidence="3 11">Belongs to the binding-protein-dependent transport system permease family. CysTW subfamily.</text>
</comment>
<evidence type="ECO:0000256" key="11">
    <source>
        <dbReference type="RuleBase" id="RU365097"/>
    </source>
</evidence>
<sequence>MEFLESLNLTFIANMANMAEFFDTMKLSFLVAFLTTLILLPIGIALGNYLAFSQNPLRPVVEVLVWMPLVLPPSVLGFYLLITFSPKNALGAFLLEHFNFKLVFSFEGLILASVIFSLPFMANPIKSALSSLPKSLKEASFTLGKGRIYTLFFVLLPNIIPAILLGCVTSFAHTIGEFGVVMMIGGNIPNQTRVASIAIYDEVESLNYPLAHQYALSLFLICFVLLLVIFYLNKHFQKKGIV</sequence>
<name>A0AAI8MKV0_9HELI</name>
<dbReference type="AlphaFoldDB" id="A0AAI8MKV0"/>
<keyword evidence="8 10" id="KW-1133">Transmembrane helix</keyword>
<dbReference type="KEGG" id="hcb:HCBAA847_0300"/>
<comment type="subcellular location">
    <subcellularLocation>
        <location evidence="2 10">Cell membrane</location>
        <topology evidence="2 10">Multi-pass membrane protein</topology>
    </subcellularLocation>
</comment>
<dbReference type="PANTHER" id="PTHR30183:SF8">
    <property type="entry name" value="MOLYBDENUM TRANSPORT SYSTEM PERMEASE"/>
    <property type="match status" value="1"/>
</dbReference>
<dbReference type="PANTHER" id="PTHR30183">
    <property type="entry name" value="MOLYBDENUM TRANSPORT SYSTEM PERMEASE PROTEIN MODB"/>
    <property type="match status" value="1"/>
</dbReference>
<keyword evidence="9 10" id="KW-0472">Membrane</keyword>
<evidence type="ECO:0000259" key="12">
    <source>
        <dbReference type="PROSITE" id="PS50928"/>
    </source>
</evidence>
<keyword evidence="6 11" id="KW-0500">Molybdenum</keyword>
<evidence type="ECO:0000256" key="4">
    <source>
        <dbReference type="ARBA" id="ARBA00022448"/>
    </source>
</evidence>
<evidence type="ECO:0000256" key="8">
    <source>
        <dbReference type="ARBA" id="ARBA00022989"/>
    </source>
</evidence>
<evidence type="ECO:0000256" key="3">
    <source>
        <dbReference type="ARBA" id="ARBA00007069"/>
    </source>
</evidence>
<dbReference type="InterPro" id="IPR011867">
    <property type="entry name" value="ModB_ABC"/>
</dbReference>
<feature type="transmembrane region" description="Helical" evidence="10">
    <location>
        <begin position="63"/>
        <end position="82"/>
    </location>
</feature>
<keyword evidence="4 10" id="KW-0813">Transport</keyword>
<feature type="transmembrane region" description="Helical" evidence="10">
    <location>
        <begin position="27"/>
        <end position="51"/>
    </location>
</feature>
<dbReference type="InterPro" id="IPR000515">
    <property type="entry name" value="MetI-like"/>
</dbReference>
<evidence type="ECO:0000313" key="13">
    <source>
        <dbReference type="EMBL" id="BAM31550.1"/>
    </source>
</evidence>
<evidence type="ECO:0000256" key="9">
    <source>
        <dbReference type="ARBA" id="ARBA00023136"/>
    </source>
</evidence>
<gene>
    <name evidence="13" type="primary">modB</name>
    <name evidence="13" type="ORF">HCBAA847_0300</name>
</gene>
<comment type="function">
    <text evidence="1 11">Part of the binding-protein-dependent transport system for molybdenum; probably responsible for the translocation of the substrate across the membrane.</text>
</comment>
<evidence type="ECO:0000256" key="10">
    <source>
        <dbReference type="RuleBase" id="RU363032"/>
    </source>
</evidence>
<dbReference type="SUPFAM" id="SSF161098">
    <property type="entry name" value="MetI-like"/>
    <property type="match status" value="1"/>
</dbReference>
<proteinExistence type="inferred from homology"/>
<evidence type="ECO:0000256" key="2">
    <source>
        <dbReference type="ARBA" id="ARBA00004651"/>
    </source>
</evidence>
<accession>A0AAI8MKV0</accession>
<reference evidence="13 14" key="1">
    <citation type="journal article" date="2012" name="J. Bacteriol.">
        <title>Complete Genome Sequence of Helicobacter cinaedi Type Strain ATCC BAA-847.</title>
        <authorList>
            <person name="Miyoshi-Akiyama T."/>
            <person name="Takeshita N."/>
            <person name="Ohmagari N."/>
            <person name="Kirikae T."/>
        </authorList>
    </citation>
    <scope>NUCLEOTIDE SEQUENCE [LARGE SCALE GENOMIC DNA]</scope>
    <source>
        <strain evidence="13 14">ATCC BAA-847</strain>
    </source>
</reference>
<dbReference type="GO" id="GO:0015098">
    <property type="term" value="F:molybdate ion transmembrane transporter activity"/>
    <property type="evidence" value="ECO:0007669"/>
    <property type="project" value="UniProtKB-UniRule"/>
</dbReference>
<keyword evidence="5 11" id="KW-1003">Cell membrane</keyword>
<protein>
    <recommendedName>
        <fullName evidence="11">Molybdenum transport system permease</fullName>
    </recommendedName>
</protein>
<feature type="domain" description="ABC transmembrane type-1" evidence="12">
    <location>
        <begin position="25"/>
        <end position="231"/>
    </location>
</feature>
<dbReference type="Proteomes" id="UP000006036">
    <property type="component" value="Chromosome 1"/>
</dbReference>
<dbReference type="EMBL" id="AP012492">
    <property type="protein sequence ID" value="BAM31550.1"/>
    <property type="molecule type" value="Genomic_DNA"/>
</dbReference>
<organism evidence="13 14">
    <name type="scientific">Helicobacter cinaedi CCUG 18818 = ATCC BAA-847</name>
    <dbReference type="NCBI Taxonomy" id="537971"/>
    <lineage>
        <taxon>Bacteria</taxon>
        <taxon>Pseudomonadati</taxon>
        <taxon>Campylobacterota</taxon>
        <taxon>Epsilonproteobacteria</taxon>
        <taxon>Campylobacterales</taxon>
        <taxon>Helicobacteraceae</taxon>
        <taxon>Helicobacter</taxon>
    </lineage>
</organism>
<dbReference type="InterPro" id="IPR035906">
    <property type="entry name" value="MetI-like_sf"/>
</dbReference>
<keyword evidence="7 10" id="KW-0812">Transmembrane</keyword>
<dbReference type="CDD" id="cd06261">
    <property type="entry name" value="TM_PBP2"/>
    <property type="match status" value="1"/>
</dbReference>
<evidence type="ECO:0000256" key="7">
    <source>
        <dbReference type="ARBA" id="ARBA00022692"/>
    </source>
</evidence>
<dbReference type="PROSITE" id="PS50928">
    <property type="entry name" value="ABC_TM1"/>
    <property type="match status" value="1"/>
</dbReference>
<evidence type="ECO:0000256" key="5">
    <source>
        <dbReference type="ARBA" id="ARBA00022475"/>
    </source>
</evidence>
<feature type="transmembrane region" description="Helical" evidence="10">
    <location>
        <begin position="102"/>
        <end position="125"/>
    </location>
</feature>
<dbReference type="GO" id="GO:0005886">
    <property type="term" value="C:plasma membrane"/>
    <property type="evidence" value="ECO:0007669"/>
    <property type="project" value="UniProtKB-SubCell"/>
</dbReference>
<evidence type="ECO:0000313" key="14">
    <source>
        <dbReference type="Proteomes" id="UP000006036"/>
    </source>
</evidence>
<dbReference type="NCBIfam" id="TIGR02141">
    <property type="entry name" value="modB_ABC"/>
    <property type="match status" value="1"/>
</dbReference>
<feature type="transmembrane region" description="Helical" evidence="10">
    <location>
        <begin position="214"/>
        <end position="232"/>
    </location>
</feature>
<evidence type="ECO:0000256" key="6">
    <source>
        <dbReference type="ARBA" id="ARBA00022505"/>
    </source>
</evidence>